<feature type="compositionally biased region" description="Basic residues" evidence="1">
    <location>
        <begin position="82"/>
        <end position="92"/>
    </location>
</feature>
<evidence type="ECO:0000313" key="2">
    <source>
        <dbReference type="EMBL" id="CAD0200256.1"/>
    </source>
</evidence>
<gene>
    <name evidence="2" type="ORF">CINC_LOCUS1943</name>
</gene>
<accession>A0A9N8L217</accession>
<keyword evidence="3" id="KW-1185">Reference proteome</keyword>
<dbReference type="EMBL" id="LR824015">
    <property type="protein sequence ID" value="CAD0200256.1"/>
    <property type="molecule type" value="Genomic_DNA"/>
</dbReference>
<evidence type="ECO:0000256" key="1">
    <source>
        <dbReference type="SAM" id="MobiDB-lite"/>
    </source>
</evidence>
<organism evidence="2 3">
    <name type="scientific">Chrysodeixis includens</name>
    <name type="common">Soybean looper</name>
    <name type="synonym">Pseudoplusia includens</name>
    <dbReference type="NCBI Taxonomy" id="689277"/>
    <lineage>
        <taxon>Eukaryota</taxon>
        <taxon>Metazoa</taxon>
        <taxon>Ecdysozoa</taxon>
        <taxon>Arthropoda</taxon>
        <taxon>Hexapoda</taxon>
        <taxon>Insecta</taxon>
        <taxon>Pterygota</taxon>
        <taxon>Neoptera</taxon>
        <taxon>Endopterygota</taxon>
        <taxon>Lepidoptera</taxon>
        <taxon>Glossata</taxon>
        <taxon>Ditrysia</taxon>
        <taxon>Noctuoidea</taxon>
        <taxon>Noctuidae</taxon>
        <taxon>Plusiinae</taxon>
        <taxon>Chrysodeixis</taxon>
    </lineage>
</organism>
<dbReference type="Proteomes" id="UP001154114">
    <property type="component" value="Chromosome 12"/>
</dbReference>
<feature type="region of interest" description="Disordered" evidence="1">
    <location>
        <begin position="48"/>
        <end position="106"/>
    </location>
</feature>
<reference evidence="2" key="1">
    <citation type="submission" date="2021-12" db="EMBL/GenBank/DDBJ databases">
        <authorList>
            <person name="King R."/>
        </authorList>
    </citation>
    <scope>NUCLEOTIDE SEQUENCE</scope>
</reference>
<dbReference type="AlphaFoldDB" id="A0A9N8L217"/>
<feature type="compositionally biased region" description="Low complexity" evidence="1">
    <location>
        <begin position="55"/>
        <end position="74"/>
    </location>
</feature>
<proteinExistence type="predicted"/>
<evidence type="ECO:0000313" key="3">
    <source>
        <dbReference type="Proteomes" id="UP001154114"/>
    </source>
</evidence>
<protein>
    <submittedName>
        <fullName evidence="2">Uncharacterized protein</fullName>
    </submittedName>
</protein>
<name>A0A9N8L217_CHRIL</name>
<sequence>MLSSCSNWRTLVLMAPSTVMSSLPSAPLTASTLRSARWLSIRWLRARTASHGRSSRSYGRSTSPPRIPTPRATSYSAELASKRTHTHNHPNKWKYEDSLTNRLTFH</sequence>